<dbReference type="PIRSF" id="PIRSF017184">
    <property type="entry name" value="Nnr"/>
    <property type="match status" value="1"/>
</dbReference>
<keyword evidence="10 17" id="KW-0520">NAD</keyword>
<feature type="binding site" evidence="18">
    <location>
        <begin position="61"/>
        <end position="65"/>
    </location>
    <ligand>
        <name>(6S)-NADPHX</name>
        <dbReference type="ChEBI" id="CHEBI:64076"/>
    </ligand>
</feature>
<keyword evidence="7 17" id="KW-0067">ATP-binding</keyword>
<keyword evidence="9 18" id="KW-0630">Potassium</keyword>
<feature type="binding site" evidence="17">
    <location>
        <position position="373"/>
    </location>
    <ligand>
        <name>(6S)-NADPHX</name>
        <dbReference type="ChEBI" id="CHEBI:64076"/>
    </ligand>
</feature>
<sequence length="495" mass="54206">MENLQKIINVAQIRKADEHTITKKGVTSFALMGQASLAFVKAIEPLLNRSLKIAIVSGVGNNGGDGFAIARILKSKKYIVQPFLVQFKDTLSSDCNINFQKLDDTIIIKSTSKVPDFSEYDVIIDAIFGFGLSKPITGFIKHVIESINNAKKTVYAVDVPSGLYCDKLPDSETVVQADLAVSFQRPKFSFFFPENGTFVKNWKTVDIDLDEDFIQQQESNYFILNEKITEILTPRLRQSHKGSYGHALLIAGSYGKMGAAVLSSKACLRSGVGLLTSYIPKCGYQIMQSSIPEAMCLTDENEEFVTQLPEIFKYDVLAIGPGIGVNEKTTLLVKKLVSESNSPLVIDADAINIIAQNEELKSLLPKNSVLTPHIKEFDRLVGKSDTSTERFQKQLEFSKKYQCVVVLKNAYTTISSPEGNLYFNTSGNQGMATGGSGDVLTGIITGLLAQNHPPLHSALLGVFFHGKAGDDAAYKKGHKALIASDIIDALRIEKS</sequence>
<evidence type="ECO:0000256" key="6">
    <source>
        <dbReference type="ARBA" id="ARBA00022741"/>
    </source>
</evidence>
<comment type="function">
    <text evidence="14 19">Bifunctional enzyme that catalyzes the epimerization of the S- and R-forms of NAD(P)HX and the dehydration of the S-form of NAD(P)HX at the expense of ADP, which is converted to AMP. This allows the repair of both epimers of NAD(P)HX, a damaged form of NAD(P)H that is a result of enzymatic or heat-dependent hydration.</text>
</comment>
<evidence type="ECO:0000256" key="11">
    <source>
        <dbReference type="ARBA" id="ARBA00023235"/>
    </source>
</evidence>
<evidence type="ECO:0000256" key="13">
    <source>
        <dbReference type="ARBA" id="ARBA00023268"/>
    </source>
</evidence>
<comment type="catalytic activity">
    <reaction evidence="16 17 19">
        <text>(6S)-NADPHX + ADP = AMP + phosphate + NADPH + H(+)</text>
        <dbReference type="Rhea" id="RHEA:32235"/>
        <dbReference type="ChEBI" id="CHEBI:15378"/>
        <dbReference type="ChEBI" id="CHEBI:43474"/>
        <dbReference type="ChEBI" id="CHEBI:57783"/>
        <dbReference type="ChEBI" id="CHEBI:64076"/>
        <dbReference type="ChEBI" id="CHEBI:456215"/>
        <dbReference type="ChEBI" id="CHEBI:456216"/>
        <dbReference type="EC" id="4.2.1.136"/>
    </reaction>
</comment>
<keyword evidence="13" id="KW-0511">Multifunctional enzyme</keyword>
<dbReference type="InterPro" id="IPR004443">
    <property type="entry name" value="YjeF_N_dom"/>
</dbReference>
<evidence type="ECO:0000256" key="1">
    <source>
        <dbReference type="ARBA" id="ARBA00000013"/>
    </source>
</evidence>
<keyword evidence="11 18" id="KW-0413">Isomerase</keyword>
<evidence type="ECO:0000256" key="3">
    <source>
        <dbReference type="ARBA" id="ARBA00006001"/>
    </source>
</evidence>
<evidence type="ECO:0000256" key="10">
    <source>
        <dbReference type="ARBA" id="ARBA00023027"/>
    </source>
</evidence>
<evidence type="ECO:0000313" key="23">
    <source>
        <dbReference type="Proteomes" id="UP000274593"/>
    </source>
</evidence>
<evidence type="ECO:0000256" key="19">
    <source>
        <dbReference type="PIRNR" id="PIRNR017184"/>
    </source>
</evidence>
<dbReference type="InterPro" id="IPR036652">
    <property type="entry name" value="YjeF_N_dom_sf"/>
</dbReference>
<dbReference type="EMBL" id="CP032548">
    <property type="protein sequence ID" value="AZJ35411.1"/>
    <property type="molecule type" value="Genomic_DNA"/>
</dbReference>
<feature type="domain" description="YjeF N-terminal" evidence="21">
    <location>
        <begin position="13"/>
        <end position="215"/>
    </location>
</feature>
<dbReference type="PANTHER" id="PTHR12592:SF0">
    <property type="entry name" value="ATP-DEPENDENT (S)-NAD(P)H-HYDRATE DEHYDRATASE"/>
    <property type="match status" value="1"/>
</dbReference>
<dbReference type="GO" id="GO:0110051">
    <property type="term" value="P:metabolite repair"/>
    <property type="evidence" value="ECO:0007669"/>
    <property type="project" value="TreeGrafter"/>
</dbReference>
<evidence type="ECO:0000256" key="8">
    <source>
        <dbReference type="ARBA" id="ARBA00022857"/>
    </source>
</evidence>
<dbReference type="PANTHER" id="PTHR12592">
    <property type="entry name" value="ATP-DEPENDENT (S)-NAD(P)H-HYDRATE DEHYDRATASE FAMILY MEMBER"/>
    <property type="match status" value="1"/>
</dbReference>
<dbReference type="GO" id="GO:0052856">
    <property type="term" value="F:NAD(P)HX epimerase activity"/>
    <property type="evidence" value="ECO:0007669"/>
    <property type="project" value="UniProtKB-UniRule"/>
</dbReference>
<comment type="catalytic activity">
    <reaction evidence="2 18 19">
        <text>(6R)-NADPHX = (6S)-NADPHX</text>
        <dbReference type="Rhea" id="RHEA:32227"/>
        <dbReference type="ChEBI" id="CHEBI:64076"/>
        <dbReference type="ChEBI" id="CHEBI:64077"/>
        <dbReference type="EC" id="5.1.99.6"/>
    </reaction>
</comment>
<dbReference type="CDD" id="cd01171">
    <property type="entry name" value="YXKO-related"/>
    <property type="match status" value="1"/>
</dbReference>
<comment type="similarity">
    <text evidence="18">Belongs to the NnrE/AIBP family.</text>
</comment>
<feature type="binding site" evidence="18">
    <location>
        <position position="62"/>
    </location>
    <ligand>
        <name>K(+)</name>
        <dbReference type="ChEBI" id="CHEBI:29103"/>
    </ligand>
</feature>
<dbReference type="InterPro" id="IPR030677">
    <property type="entry name" value="Nnr"/>
</dbReference>
<evidence type="ECO:0000256" key="18">
    <source>
        <dbReference type="HAMAP-Rule" id="MF_01966"/>
    </source>
</evidence>
<dbReference type="InterPro" id="IPR029056">
    <property type="entry name" value="Ribokinase-like"/>
</dbReference>
<proteinExistence type="inferred from homology"/>
<comment type="function">
    <text evidence="17">Catalyzes the dehydration of the S-form of NAD(P)HX at the expense of ADP, which is converted to AMP. Together with NAD(P)HX epimerase, which catalyzes the epimerization of the S- and R-forms, the enzyme allows the repair of both epimers of NAD(P)HX, a damaged form of NAD(P)H that is a result of enzymatic or heat-dependent hydration.</text>
</comment>
<evidence type="ECO:0000256" key="2">
    <source>
        <dbReference type="ARBA" id="ARBA00000909"/>
    </source>
</evidence>
<dbReference type="Gene3D" id="3.40.50.10260">
    <property type="entry name" value="YjeF N-terminal domain"/>
    <property type="match status" value="1"/>
</dbReference>
<evidence type="ECO:0000256" key="9">
    <source>
        <dbReference type="ARBA" id="ARBA00022958"/>
    </source>
</evidence>
<comment type="catalytic activity">
    <reaction evidence="1 18 19">
        <text>(6R)-NADHX = (6S)-NADHX</text>
        <dbReference type="Rhea" id="RHEA:32215"/>
        <dbReference type="ChEBI" id="CHEBI:64074"/>
        <dbReference type="ChEBI" id="CHEBI:64075"/>
        <dbReference type="EC" id="5.1.99.6"/>
    </reaction>
</comment>
<evidence type="ECO:0000256" key="15">
    <source>
        <dbReference type="ARBA" id="ARBA00048238"/>
    </source>
</evidence>
<dbReference type="InterPro" id="IPR017953">
    <property type="entry name" value="Carbohydrate_kinase_pred_CS"/>
</dbReference>
<dbReference type="KEGG" id="tsig:D6T69_07700"/>
<dbReference type="EC" id="5.1.99.6" evidence="19"/>
<comment type="cofactor">
    <cofactor evidence="18 19">
        <name>K(+)</name>
        <dbReference type="ChEBI" id="CHEBI:29103"/>
    </cofactor>
    <text evidence="18 19">Binds 1 potassium ion per subunit.</text>
</comment>
<dbReference type="Pfam" id="PF03853">
    <property type="entry name" value="YjeF_N"/>
    <property type="match status" value="1"/>
</dbReference>
<evidence type="ECO:0000256" key="12">
    <source>
        <dbReference type="ARBA" id="ARBA00023239"/>
    </source>
</evidence>
<dbReference type="Proteomes" id="UP000274593">
    <property type="component" value="Chromosome"/>
</dbReference>
<comment type="catalytic activity">
    <reaction evidence="15 17 19">
        <text>(6S)-NADHX + ADP = AMP + phosphate + NADH + H(+)</text>
        <dbReference type="Rhea" id="RHEA:32223"/>
        <dbReference type="ChEBI" id="CHEBI:15378"/>
        <dbReference type="ChEBI" id="CHEBI:43474"/>
        <dbReference type="ChEBI" id="CHEBI:57945"/>
        <dbReference type="ChEBI" id="CHEBI:64074"/>
        <dbReference type="ChEBI" id="CHEBI:456215"/>
        <dbReference type="ChEBI" id="CHEBI:456216"/>
        <dbReference type="EC" id="4.2.1.136"/>
    </reaction>
</comment>
<keyword evidence="8 17" id="KW-0521">NADP</keyword>
<evidence type="ECO:0000259" key="21">
    <source>
        <dbReference type="PROSITE" id="PS51385"/>
    </source>
</evidence>
<feature type="binding site" evidence="18">
    <location>
        <position position="125"/>
    </location>
    <ligand>
        <name>K(+)</name>
        <dbReference type="ChEBI" id="CHEBI:29103"/>
    </ligand>
</feature>
<evidence type="ECO:0000256" key="4">
    <source>
        <dbReference type="ARBA" id="ARBA00009524"/>
    </source>
</evidence>
<dbReference type="PROSITE" id="PS51383">
    <property type="entry name" value="YJEF_C_3"/>
    <property type="match status" value="1"/>
</dbReference>
<evidence type="ECO:0000313" key="22">
    <source>
        <dbReference type="EMBL" id="AZJ35411.1"/>
    </source>
</evidence>
<feature type="binding site" evidence="17">
    <location>
        <begin position="408"/>
        <end position="412"/>
    </location>
    <ligand>
        <name>AMP</name>
        <dbReference type="ChEBI" id="CHEBI:456215"/>
    </ligand>
</feature>
<evidence type="ECO:0000259" key="20">
    <source>
        <dbReference type="PROSITE" id="PS51383"/>
    </source>
</evidence>
<dbReference type="NCBIfam" id="TIGR00196">
    <property type="entry name" value="yjeF_cterm"/>
    <property type="match status" value="1"/>
</dbReference>
<feature type="binding site" evidence="18">
    <location>
        <position position="161"/>
    </location>
    <ligand>
        <name>K(+)</name>
        <dbReference type="ChEBI" id="CHEBI:29103"/>
    </ligand>
</feature>
<comment type="caution">
    <text evidence="18">Lacks conserved residue(s) required for the propagation of feature annotation.</text>
</comment>
<dbReference type="Gene3D" id="3.40.1190.20">
    <property type="match status" value="1"/>
</dbReference>
<dbReference type="PROSITE" id="PS01050">
    <property type="entry name" value="YJEF_C_2"/>
    <property type="match status" value="1"/>
</dbReference>
<dbReference type="HAMAP" id="MF_01965">
    <property type="entry name" value="NADHX_dehydratase"/>
    <property type="match status" value="1"/>
</dbReference>
<dbReference type="GO" id="GO:0052855">
    <property type="term" value="F:ADP-dependent NAD(P)H-hydrate dehydratase activity"/>
    <property type="evidence" value="ECO:0007669"/>
    <property type="project" value="UniProtKB-UniRule"/>
</dbReference>
<dbReference type="GO" id="GO:0046496">
    <property type="term" value="P:nicotinamide nucleotide metabolic process"/>
    <property type="evidence" value="ECO:0007669"/>
    <property type="project" value="UniProtKB-UniRule"/>
</dbReference>
<comment type="similarity">
    <text evidence="4 19">In the C-terminal section; belongs to the NnrD/CARKD family.</text>
</comment>
<dbReference type="PROSITE" id="PS51385">
    <property type="entry name" value="YJEF_N"/>
    <property type="match status" value="1"/>
</dbReference>
<feature type="binding site" evidence="18">
    <location>
        <position position="158"/>
    </location>
    <ligand>
        <name>(6S)-NADPHX</name>
        <dbReference type="ChEBI" id="CHEBI:64076"/>
    </ligand>
</feature>
<comment type="function">
    <text evidence="18">Catalyzes the epimerization of the S- and R-forms of NAD(P)HX, a damaged form of NAD(P)H that is a result of enzymatic or heat-dependent hydration. This is a prerequisite for the S-specific NAD(P)H-hydrate dehydratase to allow the repair of both epimers of NAD(P)HX.</text>
</comment>
<dbReference type="AlphaFoldDB" id="A0A3Q8RRL8"/>
<accession>A0A3Q8RRL8</accession>
<comment type="similarity">
    <text evidence="3 19">In the N-terminal section; belongs to the NnrE/AIBP family.</text>
</comment>
<evidence type="ECO:0000256" key="7">
    <source>
        <dbReference type="ARBA" id="ARBA00022840"/>
    </source>
</evidence>
<dbReference type="GO" id="GO:0005524">
    <property type="term" value="F:ATP binding"/>
    <property type="evidence" value="ECO:0007669"/>
    <property type="project" value="UniProtKB-UniRule"/>
</dbReference>
<comment type="subunit">
    <text evidence="17">Homotetramer.</text>
</comment>
<organism evidence="22 23">
    <name type="scientific">Tenacibaculum singaporense</name>
    <dbReference type="NCBI Taxonomy" id="2358479"/>
    <lineage>
        <taxon>Bacteria</taxon>
        <taxon>Pseudomonadati</taxon>
        <taxon>Bacteroidota</taxon>
        <taxon>Flavobacteriia</taxon>
        <taxon>Flavobacteriales</taxon>
        <taxon>Flavobacteriaceae</taxon>
        <taxon>Tenacibaculum</taxon>
    </lineage>
</organism>
<dbReference type="RefSeq" id="WP_125067192.1">
    <property type="nucleotide sequence ID" value="NZ_CP032548.1"/>
</dbReference>
<dbReference type="SUPFAM" id="SSF53613">
    <property type="entry name" value="Ribokinase-like"/>
    <property type="match status" value="1"/>
</dbReference>
<feature type="binding site" evidence="17">
    <location>
        <position position="437"/>
    </location>
    <ligand>
        <name>AMP</name>
        <dbReference type="ChEBI" id="CHEBI:456215"/>
    </ligand>
</feature>
<name>A0A3Q8RRL8_9FLAO</name>
<dbReference type="SUPFAM" id="SSF64153">
    <property type="entry name" value="YjeF N-terminal domain-like"/>
    <property type="match status" value="1"/>
</dbReference>
<dbReference type="GO" id="GO:0046872">
    <property type="term" value="F:metal ion binding"/>
    <property type="evidence" value="ECO:0007669"/>
    <property type="project" value="UniProtKB-UniRule"/>
</dbReference>
<feature type="binding site" evidence="17">
    <location>
        <position position="438"/>
    </location>
    <ligand>
        <name>(6S)-NADPHX</name>
        <dbReference type="ChEBI" id="CHEBI:64076"/>
    </ligand>
</feature>
<feature type="binding site" evidence="17">
    <location>
        <position position="322"/>
    </location>
    <ligand>
        <name>(6S)-NADPHX</name>
        <dbReference type="ChEBI" id="CHEBI:64076"/>
    </ligand>
</feature>
<protein>
    <recommendedName>
        <fullName evidence="19">Bifunctional NAD(P)H-hydrate repair enzyme</fullName>
    </recommendedName>
    <alternativeName>
        <fullName evidence="19">Nicotinamide nucleotide repair protein</fullName>
    </alternativeName>
    <domain>
        <recommendedName>
            <fullName evidence="19">ADP-dependent (S)-NAD(P)H-hydrate dehydratase</fullName>
            <ecNumber evidence="19">4.2.1.136</ecNumber>
        </recommendedName>
        <alternativeName>
            <fullName evidence="19">ADP-dependent NAD(P)HX dehydratase</fullName>
        </alternativeName>
    </domain>
    <domain>
        <recommendedName>
            <fullName evidence="19">NAD(P)H-hydrate epimerase</fullName>
            <ecNumber evidence="19">5.1.99.6</ecNumber>
        </recommendedName>
    </domain>
</protein>
<comment type="similarity">
    <text evidence="17">Belongs to the NnrD/CARKD family.</text>
</comment>
<keyword evidence="23" id="KW-1185">Reference proteome</keyword>
<comment type="cofactor">
    <cofactor evidence="17">
        <name>Mg(2+)</name>
        <dbReference type="ChEBI" id="CHEBI:18420"/>
    </cofactor>
</comment>
<evidence type="ECO:0000256" key="14">
    <source>
        <dbReference type="ARBA" id="ARBA00025153"/>
    </source>
</evidence>
<feature type="domain" description="YjeF C-terminal" evidence="20">
    <location>
        <begin position="224"/>
        <end position="495"/>
    </location>
</feature>
<evidence type="ECO:0000256" key="17">
    <source>
        <dbReference type="HAMAP-Rule" id="MF_01965"/>
    </source>
</evidence>
<dbReference type="NCBIfam" id="TIGR00197">
    <property type="entry name" value="yjeF_nterm"/>
    <property type="match status" value="1"/>
</dbReference>
<keyword evidence="6 17" id="KW-0547">Nucleotide-binding</keyword>
<gene>
    <name evidence="18" type="primary">nnrE</name>
    <name evidence="17" type="synonym">nnrD</name>
    <name evidence="22" type="ORF">D6T69_07700</name>
</gene>
<evidence type="ECO:0000256" key="16">
    <source>
        <dbReference type="ARBA" id="ARBA00049209"/>
    </source>
</evidence>
<feature type="binding site" evidence="17">
    <location>
        <position position="259"/>
    </location>
    <ligand>
        <name>(6S)-NADPHX</name>
        <dbReference type="ChEBI" id="CHEBI:64076"/>
    </ligand>
</feature>
<feature type="binding site" evidence="18">
    <location>
        <begin position="129"/>
        <end position="135"/>
    </location>
    <ligand>
        <name>(6S)-NADPHX</name>
        <dbReference type="ChEBI" id="CHEBI:64076"/>
    </ligand>
</feature>
<dbReference type="EC" id="4.2.1.136" evidence="19"/>
<dbReference type="Pfam" id="PF01256">
    <property type="entry name" value="Carb_kinase"/>
    <property type="match status" value="1"/>
</dbReference>
<evidence type="ECO:0000256" key="5">
    <source>
        <dbReference type="ARBA" id="ARBA00022723"/>
    </source>
</evidence>
<keyword evidence="5 18" id="KW-0479">Metal-binding</keyword>
<dbReference type="HAMAP" id="MF_01966">
    <property type="entry name" value="NADHX_epimerase"/>
    <property type="match status" value="1"/>
</dbReference>
<dbReference type="InterPro" id="IPR000631">
    <property type="entry name" value="CARKD"/>
</dbReference>
<reference evidence="22 23" key="1">
    <citation type="submission" date="2018-09" db="EMBL/GenBank/DDBJ databases">
        <title>Insights into the microbiota of Asian seabass (Lates calcarifer) with tenacibaculosis symptoms and description of sp. nov. Tenacibaculum singaporense.</title>
        <authorList>
            <person name="Miyake S."/>
            <person name="Soh M."/>
            <person name="Azman M.N."/>
            <person name="Ngoh S.Y."/>
            <person name="Orban L."/>
        </authorList>
    </citation>
    <scope>NUCLEOTIDE SEQUENCE [LARGE SCALE GENOMIC DNA]</scope>
    <source>
        <strain evidence="22 23">DSM 106434</strain>
    </source>
</reference>
<keyword evidence="12 17" id="KW-0456">Lyase</keyword>